<proteinExistence type="predicted"/>
<protein>
    <submittedName>
        <fullName evidence="1">Uncharacterized protein</fullName>
    </submittedName>
</protein>
<dbReference type="EMBL" id="KB469302">
    <property type="protein sequence ID" value="EPQ55261.1"/>
    <property type="molecule type" value="Genomic_DNA"/>
</dbReference>
<dbReference type="GeneID" id="19306071"/>
<dbReference type="OMA" id="IACVIGQ"/>
<dbReference type="AlphaFoldDB" id="S7Q5E1"/>
<organism evidence="1 2">
    <name type="scientific">Gloeophyllum trabeum (strain ATCC 11539 / FP-39264 / Madison 617)</name>
    <name type="common">Brown rot fungus</name>
    <dbReference type="NCBI Taxonomy" id="670483"/>
    <lineage>
        <taxon>Eukaryota</taxon>
        <taxon>Fungi</taxon>
        <taxon>Dikarya</taxon>
        <taxon>Basidiomycota</taxon>
        <taxon>Agaricomycotina</taxon>
        <taxon>Agaricomycetes</taxon>
        <taxon>Gloeophyllales</taxon>
        <taxon>Gloeophyllaceae</taxon>
        <taxon>Gloeophyllum</taxon>
    </lineage>
</organism>
<gene>
    <name evidence="1" type="ORF">GLOTRDRAFT_41678</name>
</gene>
<sequence length="129" mass="15111">MPKRVSTPPPDWKSEPKYFTIYQPYPIHANMELDTDRKLLCFWIACILGDPKYLFALFHKPSSPNMVIIEVDRSCPSYERLLGEHKWSEFLLQPHCDEVARSSKIYYSRWSHARGVEKNGECFIASEPC</sequence>
<dbReference type="RefSeq" id="XP_007866084.1">
    <property type="nucleotide sequence ID" value="XM_007867893.1"/>
</dbReference>
<dbReference type="HOGENOM" id="CLU_1949034_0_0_1"/>
<accession>S7Q5E1</accession>
<evidence type="ECO:0000313" key="1">
    <source>
        <dbReference type="EMBL" id="EPQ55261.1"/>
    </source>
</evidence>
<dbReference type="KEGG" id="gtr:GLOTRDRAFT_41678"/>
<keyword evidence="2" id="KW-1185">Reference proteome</keyword>
<dbReference type="eggNOG" id="ENOG502SPSB">
    <property type="taxonomic scope" value="Eukaryota"/>
</dbReference>
<reference evidence="1 2" key="1">
    <citation type="journal article" date="2012" name="Science">
        <title>The Paleozoic origin of enzymatic lignin decomposition reconstructed from 31 fungal genomes.</title>
        <authorList>
            <person name="Floudas D."/>
            <person name="Binder M."/>
            <person name="Riley R."/>
            <person name="Barry K."/>
            <person name="Blanchette R.A."/>
            <person name="Henrissat B."/>
            <person name="Martinez A.T."/>
            <person name="Otillar R."/>
            <person name="Spatafora J.W."/>
            <person name="Yadav J.S."/>
            <person name="Aerts A."/>
            <person name="Benoit I."/>
            <person name="Boyd A."/>
            <person name="Carlson A."/>
            <person name="Copeland A."/>
            <person name="Coutinho P.M."/>
            <person name="de Vries R.P."/>
            <person name="Ferreira P."/>
            <person name="Findley K."/>
            <person name="Foster B."/>
            <person name="Gaskell J."/>
            <person name="Glotzer D."/>
            <person name="Gorecki P."/>
            <person name="Heitman J."/>
            <person name="Hesse C."/>
            <person name="Hori C."/>
            <person name="Igarashi K."/>
            <person name="Jurgens J.A."/>
            <person name="Kallen N."/>
            <person name="Kersten P."/>
            <person name="Kohler A."/>
            <person name="Kuees U."/>
            <person name="Kumar T.K.A."/>
            <person name="Kuo A."/>
            <person name="LaButti K."/>
            <person name="Larrondo L.F."/>
            <person name="Lindquist E."/>
            <person name="Ling A."/>
            <person name="Lombard V."/>
            <person name="Lucas S."/>
            <person name="Lundell T."/>
            <person name="Martin R."/>
            <person name="McLaughlin D.J."/>
            <person name="Morgenstern I."/>
            <person name="Morin E."/>
            <person name="Murat C."/>
            <person name="Nagy L.G."/>
            <person name="Nolan M."/>
            <person name="Ohm R.A."/>
            <person name="Patyshakuliyeva A."/>
            <person name="Rokas A."/>
            <person name="Ruiz-Duenas F.J."/>
            <person name="Sabat G."/>
            <person name="Salamov A."/>
            <person name="Samejima M."/>
            <person name="Schmutz J."/>
            <person name="Slot J.C."/>
            <person name="St John F."/>
            <person name="Stenlid J."/>
            <person name="Sun H."/>
            <person name="Sun S."/>
            <person name="Syed K."/>
            <person name="Tsang A."/>
            <person name="Wiebenga A."/>
            <person name="Young D."/>
            <person name="Pisabarro A."/>
            <person name="Eastwood D.C."/>
            <person name="Martin F."/>
            <person name="Cullen D."/>
            <person name="Grigoriev I.V."/>
            <person name="Hibbett D.S."/>
        </authorList>
    </citation>
    <scope>NUCLEOTIDE SEQUENCE [LARGE SCALE GENOMIC DNA]</scope>
    <source>
        <strain evidence="1 2">ATCC 11539</strain>
    </source>
</reference>
<name>S7Q5E1_GLOTA</name>
<dbReference type="OrthoDB" id="3243413at2759"/>
<evidence type="ECO:0000313" key="2">
    <source>
        <dbReference type="Proteomes" id="UP000030669"/>
    </source>
</evidence>
<dbReference type="Proteomes" id="UP000030669">
    <property type="component" value="Unassembled WGS sequence"/>
</dbReference>